<dbReference type="PANTHER" id="PTHR37164:SF1">
    <property type="entry name" value="BACTERIOHEMERYTHRIN"/>
    <property type="match status" value="1"/>
</dbReference>
<accession>A0A5Q2N0C9</accession>
<protein>
    <submittedName>
        <fullName evidence="5">Bacteriohemerythrin</fullName>
    </submittedName>
</protein>
<name>A0A5Q2N0C9_9FIRM</name>
<comment type="similarity">
    <text evidence="1">Belongs to the hemerythrin family.</text>
</comment>
<dbReference type="PROSITE" id="PS00550">
    <property type="entry name" value="HEMERYTHRINS"/>
    <property type="match status" value="1"/>
</dbReference>
<feature type="domain" description="Hemerythrin-like" evidence="4">
    <location>
        <begin position="27"/>
        <end position="145"/>
    </location>
</feature>
<gene>
    <name evidence="5" type="ORF">FTV88_2289</name>
</gene>
<keyword evidence="3" id="KW-0408">Iron</keyword>
<organism evidence="5 6">
    <name type="scientific">Heliorestis convoluta</name>
    <dbReference type="NCBI Taxonomy" id="356322"/>
    <lineage>
        <taxon>Bacteria</taxon>
        <taxon>Bacillati</taxon>
        <taxon>Bacillota</taxon>
        <taxon>Clostridia</taxon>
        <taxon>Eubacteriales</taxon>
        <taxon>Heliobacteriaceae</taxon>
        <taxon>Heliorestis</taxon>
    </lineage>
</organism>
<dbReference type="GO" id="GO:0046872">
    <property type="term" value="F:metal ion binding"/>
    <property type="evidence" value="ECO:0007669"/>
    <property type="project" value="UniProtKB-KW"/>
</dbReference>
<dbReference type="Proteomes" id="UP000366051">
    <property type="component" value="Chromosome"/>
</dbReference>
<keyword evidence="2" id="KW-0479">Metal-binding</keyword>
<dbReference type="EMBL" id="CP045875">
    <property type="protein sequence ID" value="QGG48387.1"/>
    <property type="molecule type" value="Genomic_DNA"/>
</dbReference>
<evidence type="ECO:0000259" key="4">
    <source>
        <dbReference type="Pfam" id="PF01814"/>
    </source>
</evidence>
<dbReference type="AlphaFoldDB" id="A0A5Q2N0C9"/>
<keyword evidence="6" id="KW-1185">Reference proteome</keyword>
<dbReference type="PANTHER" id="PTHR37164">
    <property type="entry name" value="BACTERIOHEMERYTHRIN"/>
    <property type="match status" value="1"/>
</dbReference>
<reference evidence="6" key="1">
    <citation type="submission" date="2019-11" db="EMBL/GenBank/DDBJ databases">
        <title>Genome sequence of Heliorestis convoluta strain HH, an alkaliphilic and minimalistic phototrophic bacterium from a soda lake in Egypt.</title>
        <authorList>
            <person name="Dewey E.D."/>
            <person name="Stokes L.M."/>
            <person name="Burchell B.M."/>
            <person name="Shaffer K.N."/>
            <person name="Huntington A.M."/>
            <person name="Baker J.M."/>
            <person name="Nadendla S."/>
            <person name="Giglio M.G."/>
            <person name="Touchman J.W."/>
            <person name="Blankenship R.E."/>
            <person name="Madigan M.T."/>
            <person name="Sattley W.M."/>
        </authorList>
    </citation>
    <scope>NUCLEOTIDE SEQUENCE [LARGE SCALE GENOMIC DNA]</scope>
    <source>
        <strain evidence="6">HH</strain>
    </source>
</reference>
<dbReference type="NCBIfam" id="TIGR02481">
    <property type="entry name" value="hemeryth_dom"/>
    <property type="match status" value="1"/>
</dbReference>
<dbReference type="NCBIfam" id="NF033749">
    <property type="entry name" value="bact_hemeryth"/>
    <property type="match status" value="1"/>
</dbReference>
<evidence type="ECO:0000256" key="2">
    <source>
        <dbReference type="ARBA" id="ARBA00022723"/>
    </source>
</evidence>
<dbReference type="InterPro" id="IPR016131">
    <property type="entry name" value="Haemerythrin_Fe_BS"/>
</dbReference>
<dbReference type="Gene3D" id="1.20.120.50">
    <property type="entry name" value="Hemerythrin-like"/>
    <property type="match status" value="1"/>
</dbReference>
<dbReference type="SUPFAM" id="SSF47188">
    <property type="entry name" value="Hemerythrin-like"/>
    <property type="match status" value="1"/>
</dbReference>
<evidence type="ECO:0000313" key="5">
    <source>
        <dbReference type="EMBL" id="QGG48387.1"/>
    </source>
</evidence>
<evidence type="ECO:0000256" key="3">
    <source>
        <dbReference type="ARBA" id="ARBA00023004"/>
    </source>
</evidence>
<dbReference type="CDD" id="cd12107">
    <property type="entry name" value="Hemerythrin"/>
    <property type="match status" value="1"/>
</dbReference>
<proteinExistence type="inferred from homology"/>
<dbReference type="InterPro" id="IPR012312">
    <property type="entry name" value="Hemerythrin-like"/>
</dbReference>
<dbReference type="InterPro" id="IPR050669">
    <property type="entry name" value="Hemerythrin"/>
</dbReference>
<sequence length="152" mass="18148">MYYFEVGKEVKGSGAPMLWWTDDLTSGIDFIDNQHKELFNRVNEVFSAVNVNDEAMIRSTFEYLITYVIEHFGAEESYMILYLYDDFAEHRESHNYFVLQVNELHRRFSTEEITEEERKELVDALQLLLVEWLVNHIHDFDKKLAASIRKEE</sequence>
<evidence type="ECO:0000256" key="1">
    <source>
        <dbReference type="ARBA" id="ARBA00010587"/>
    </source>
</evidence>
<dbReference type="InterPro" id="IPR012827">
    <property type="entry name" value="Hemerythrin_metal-bd"/>
</dbReference>
<dbReference type="Pfam" id="PF01814">
    <property type="entry name" value="Hemerythrin"/>
    <property type="match status" value="1"/>
</dbReference>
<dbReference type="KEGG" id="hcv:FTV88_2289"/>
<evidence type="ECO:0000313" key="6">
    <source>
        <dbReference type="Proteomes" id="UP000366051"/>
    </source>
</evidence>
<dbReference type="InterPro" id="IPR035938">
    <property type="entry name" value="Hemerythrin-like_sf"/>
</dbReference>